<gene>
    <name evidence="4" type="ordered locus">HRM2_31100</name>
</gene>
<dbReference type="KEGG" id="dat:HRM2_31100"/>
<comment type="similarity">
    <text evidence="2">Belongs to the bacterial solute-binding protein SsuA/TauA family.</text>
</comment>
<protein>
    <submittedName>
        <fullName evidence="4">Predicted ABC-type nitrate/sulfonate/bicarbonate transport system, periplasmic component</fullName>
    </submittedName>
</protein>
<dbReference type="OrthoDB" id="5516036at2"/>
<dbReference type="GO" id="GO:0042597">
    <property type="term" value="C:periplasmic space"/>
    <property type="evidence" value="ECO:0007669"/>
    <property type="project" value="UniProtKB-SubCell"/>
</dbReference>
<dbReference type="AlphaFoldDB" id="C0QKV3"/>
<evidence type="ECO:0000313" key="4">
    <source>
        <dbReference type="EMBL" id="ACN16193.1"/>
    </source>
</evidence>
<dbReference type="PANTHER" id="PTHR30024">
    <property type="entry name" value="ALIPHATIC SULFONATES-BINDING PROTEIN-RELATED"/>
    <property type="match status" value="1"/>
</dbReference>
<evidence type="ECO:0000256" key="1">
    <source>
        <dbReference type="ARBA" id="ARBA00004418"/>
    </source>
</evidence>
<dbReference type="STRING" id="177437.HRM2_31100"/>
<dbReference type="SUPFAM" id="SSF53850">
    <property type="entry name" value="Periplasmic binding protein-like II"/>
    <property type="match status" value="1"/>
</dbReference>
<dbReference type="Pfam" id="PF13379">
    <property type="entry name" value="NMT1_2"/>
    <property type="match status" value="1"/>
</dbReference>
<name>C0QKV3_DESAH</name>
<dbReference type="Proteomes" id="UP000000442">
    <property type="component" value="Chromosome"/>
</dbReference>
<dbReference type="PANTHER" id="PTHR30024:SF47">
    <property type="entry name" value="TAURINE-BINDING PERIPLASMIC PROTEIN"/>
    <property type="match status" value="1"/>
</dbReference>
<keyword evidence="3" id="KW-0732">Signal</keyword>
<sequence length="284" mass="30371">MEKGGGMGEKPVFRIGLLKWVGDFSMGLAGSKGAFDPVPLGSWTQILDSLRDRRIDGAFIPVPAAIDLVTSGTDIRILLKGPNPGAFFIKNRGADIKSLADFKGKTVLVPHGLSIYTLLVHRLMASIGLRLGNDSSSDVVFEPMAVHLMAEALAYDDDGRIGGFIGPEPFGTMAVKAGAGRIVCRAERLWPGYPPDVFVLGGDLVESFPDAVSSLVETLGNVFFFPRQSGREASGMLNFDCLIDIKTVKQIEEYMGAAFGFVAGTTDFSRAVQMDFAMKTGAAI</sequence>
<evidence type="ECO:0000256" key="3">
    <source>
        <dbReference type="ARBA" id="ARBA00022729"/>
    </source>
</evidence>
<proteinExistence type="inferred from homology"/>
<keyword evidence="5" id="KW-1185">Reference proteome</keyword>
<dbReference type="EMBL" id="CP001087">
    <property type="protein sequence ID" value="ACN16193.1"/>
    <property type="molecule type" value="Genomic_DNA"/>
</dbReference>
<comment type="subcellular location">
    <subcellularLocation>
        <location evidence="1">Periplasm</location>
    </subcellularLocation>
</comment>
<dbReference type="HOGENOM" id="CLU_037398_3_1_7"/>
<evidence type="ECO:0000256" key="2">
    <source>
        <dbReference type="ARBA" id="ARBA00010742"/>
    </source>
</evidence>
<dbReference type="eggNOG" id="COG0715">
    <property type="taxonomic scope" value="Bacteria"/>
</dbReference>
<dbReference type="Gene3D" id="3.40.190.10">
    <property type="entry name" value="Periplasmic binding protein-like II"/>
    <property type="match status" value="1"/>
</dbReference>
<reference evidence="4 5" key="1">
    <citation type="journal article" date="2009" name="Environ. Microbiol.">
        <title>Genome sequence of Desulfobacterium autotrophicum HRM2, a marine sulfate reducer oxidizing organic carbon completely to carbon dioxide.</title>
        <authorList>
            <person name="Strittmatter A.W."/>
            <person name="Liesegang H."/>
            <person name="Rabus R."/>
            <person name="Decker I."/>
            <person name="Amann J."/>
            <person name="Andres S."/>
            <person name="Henne A."/>
            <person name="Fricke W.F."/>
            <person name="Martinez-Arias R."/>
            <person name="Bartels D."/>
            <person name="Goesmann A."/>
            <person name="Krause L."/>
            <person name="Puehler A."/>
            <person name="Klenk H.P."/>
            <person name="Richter M."/>
            <person name="Schuler M."/>
            <person name="Gloeckner F.O."/>
            <person name="Meyerdierks A."/>
            <person name="Gottschalk G."/>
            <person name="Amann R."/>
        </authorList>
    </citation>
    <scope>NUCLEOTIDE SEQUENCE [LARGE SCALE GENOMIC DNA]</scope>
    <source>
        <strain evidence="5">ATCC 43914 / DSM 3382 / HRM2</strain>
    </source>
</reference>
<organism evidence="4 5">
    <name type="scientific">Desulforapulum autotrophicum (strain ATCC 43914 / DSM 3382 / VKM B-1955 / HRM2)</name>
    <name type="common">Desulfobacterium autotrophicum</name>
    <dbReference type="NCBI Taxonomy" id="177437"/>
    <lineage>
        <taxon>Bacteria</taxon>
        <taxon>Pseudomonadati</taxon>
        <taxon>Thermodesulfobacteriota</taxon>
        <taxon>Desulfobacteria</taxon>
        <taxon>Desulfobacterales</taxon>
        <taxon>Desulfobacteraceae</taxon>
        <taxon>Desulforapulum</taxon>
    </lineage>
</organism>
<evidence type="ECO:0000313" key="5">
    <source>
        <dbReference type="Proteomes" id="UP000000442"/>
    </source>
</evidence>
<accession>C0QKV3</accession>